<feature type="transmembrane region" description="Helical" evidence="8">
    <location>
        <begin position="202"/>
        <end position="220"/>
    </location>
</feature>
<dbReference type="InterPro" id="IPR050297">
    <property type="entry name" value="LipidA_mod_glycosyltrf_83"/>
</dbReference>
<evidence type="ECO:0000313" key="10">
    <source>
        <dbReference type="EMBL" id="MFC3206297.1"/>
    </source>
</evidence>
<proteinExistence type="predicted"/>
<feature type="transmembrane region" description="Helical" evidence="8">
    <location>
        <begin position="351"/>
        <end position="372"/>
    </location>
</feature>
<evidence type="ECO:0000313" key="11">
    <source>
        <dbReference type="Proteomes" id="UP001595583"/>
    </source>
</evidence>
<evidence type="ECO:0000259" key="9">
    <source>
        <dbReference type="Pfam" id="PF02366"/>
    </source>
</evidence>
<evidence type="ECO:0000256" key="1">
    <source>
        <dbReference type="ARBA" id="ARBA00004651"/>
    </source>
</evidence>
<sequence length="463" mass="50324">MTRNRAILWGLVLLLAARLLAMLWVPLTDSTEARYAEIARKMVETGNWITPQFDYGVPFWAKPPLHTWLSALGIEMFGPSPFAARLGILLAAIATLAILWLWASAFTDRKTASIATLVAASSAVFFVSSAFVQTDMVLTLGVTASMAGFYGGIRGSRAWGWLFFLGLAIGLLAKGPIAVILSLLPIFVWVAWYREWKNLARLPWVAGTVACLVLSVPWYVAAEIATPGFLHYFLIGEHIQRFLQPGWKGDLYGAGREHFRGAIWLFWLGAALPWSLSLPVLAWRLRKSGAAPTEQAPLHLYLLLFALTPMVFFTAAANVLLAYVLPGIPAAALLAVLLWQRTGSSGARELTLGVAAMLLISVGLSIACLTPAGRSALPTEAYLVAAYPGHGRLAILESRSFSAEFYTQGKITRIGTPAGLAGWLSPGDGVLVPKRKREEAVAAVGDTLQFVAEDRKYLLFVKE</sequence>
<name>A0ABV7KAE7_9HYPH</name>
<feature type="transmembrane region" description="Helical" evidence="8">
    <location>
        <begin position="320"/>
        <end position="339"/>
    </location>
</feature>
<dbReference type="EC" id="2.4.-.-" evidence="10"/>
<keyword evidence="2" id="KW-1003">Cell membrane</keyword>
<keyword evidence="6 8" id="KW-1133">Transmembrane helix</keyword>
<dbReference type="InterPro" id="IPR003342">
    <property type="entry name" value="ArnT-like_N"/>
</dbReference>
<reference evidence="11" key="1">
    <citation type="journal article" date="2019" name="Int. J. Syst. Evol. Microbiol.">
        <title>The Global Catalogue of Microorganisms (GCM) 10K type strain sequencing project: providing services to taxonomists for standard genome sequencing and annotation.</title>
        <authorList>
            <consortium name="The Broad Institute Genomics Platform"/>
            <consortium name="The Broad Institute Genome Sequencing Center for Infectious Disease"/>
            <person name="Wu L."/>
            <person name="Ma J."/>
        </authorList>
    </citation>
    <scope>NUCLEOTIDE SEQUENCE [LARGE SCALE GENOMIC DNA]</scope>
    <source>
        <strain evidence="11">KCTC 52165</strain>
    </source>
</reference>
<feature type="transmembrane region" description="Helical" evidence="8">
    <location>
        <begin position="262"/>
        <end position="284"/>
    </location>
</feature>
<evidence type="ECO:0000256" key="7">
    <source>
        <dbReference type="ARBA" id="ARBA00023136"/>
    </source>
</evidence>
<feature type="transmembrane region" description="Helical" evidence="8">
    <location>
        <begin position="82"/>
        <end position="102"/>
    </location>
</feature>
<evidence type="ECO:0000256" key="5">
    <source>
        <dbReference type="ARBA" id="ARBA00022692"/>
    </source>
</evidence>
<feature type="transmembrane region" description="Helical" evidence="8">
    <location>
        <begin position="114"/>
        <end position="138"/>
    </location>
</feature>
<keyword evidence="5 8" id="KW-0812">Transmembrane</keyword>
<dbReference type="PANTHER" id="PTHR33908">
    <property type="entry name" value="MANNOSYLTRANSFERASE YKCB-RELATED"/>
    <property type="match status" value="1"/>
</dbReference>
<dbReference type="Proteomes" id="UP001595583">
    <property type="component" value="Unassembled WGS sequence"/>
</dbReference>
<evidence type="ECO:0000256" key="8">
    <source>
        <dbReference type="SAM" id="Phobius"/>
    </source>
</evidence>
<gene>
    <name evidence="10" type="ORF">ACFOHJ_08755</name>
</gene>
<feature type="domain" description="ArnT-like N-terminal" evidence="9">
    <location>
        <begin position="29"/>
        <end position="233"/>
    </location>
</feature>
<keyword evidence="4 10" id="KW-0808">Transferase</keyword>
<comment type="subcellular location">
    <subcellularLocation>
        <location evidence="1">Cell membrane</location>
        <topology evidence="1">Multi-pass membrane protein</topology>
    </subcellularLocation>
</comment>
<organism evidence="10 11">
    <name type="scientific">Aquamicrobium soli</name>
    <dbReference type="NCBI Taxonomy" id="1811518"/>
    <lineage>
        <taxon>Bacteria</taxon>
        <taxon>Pseudomonadati</taxon>
        <taxon>Pseudomonadota</taxon>
        <taxon>Alphaproteobacteria</taxon>
        <taxon>Hyphomicrobiales</taxon>
        <taxon>Phyllobacteriaceae</taxon>
        <taxon>Aquamicrobium</taxon>
    </lineage>
</organism>
<dbReference type="GO" id="GO:0016757">
    <property type="term" value="F:glycosyltransferase activity"/>
    <property type="evidence" value="ECO:0007669"/>
    <property type="project" value="UniProtKB-KW"/>
</dbReference>
<evidence type="ECO:0000256" key="6">
    <source>
        <dbReference type="ARBA" id="ARBA00022989"/>
    </source>
</evidence>
<evidence type="ECO:0000256" key="3">
    <source>
        <dbReference type="ARBA" id="ARBA00022676"/>
    </source>
</evidence>
<comment type="caution">
    <text evidence="10">The sequence shown here is derived from an EMBL/GenBank/DDBJ whole genome shotgun (WGS) entry which is preliminary data.</text>
</comment>
<keyword evidence="3 10" id="KW-0328">Glycosyltransferase</keyword>
<dbReference type="Pfam" id="PF02366">
    <property type="entry name" value="PMT"/>
    <property type="match status" value="1"/>
</dbReference>
<dbReference type="RefSeq" id="WP_378220112.1">
    <property type="nucleotide sequence ID" value="NZ_JBHRTK010000010.1"/>
</dbReference>
<feature type="transmembrane region" description="Helical" evidence="8">
    <location>
        <begin position="296"/>
        <end position="314"/>
    </location>
</feature>
<feature type="transmembrane region" description="Helical" evidence="8">
    <location>
        <begin position="158"/>
        <end position="190"/>
    </location>
</feature>
<dbReference type="EMBL" id="JBHRTK010000010">
    <property type="protein sequence ID" value="MFC3206297.1"/>
    <property type="molecule type" value="Genomic_DNA"/>
</dbReference>
<accession>A0ABV7KAE7</accession>
<protein>
    <submittedName>
        <fullName evidence="10">ArnT family glycosyltransferase</fullName>
        <ecNumber evidence="10">2.4.-.-</ecNumber>
    </submittedName>
</protein>
<keyword evidence="11" id="KW-1185">Reference proteome</keyword>
<dbReference type="PANTHER" id="PTHR33908:SF3">
    <property type="entry name" value="UNDECAPRENYL PHOSPHATE-ALPHA-4-AMINO-4-DEOXY-L-ARABINOSE ARABINOSYL TRANSFERASE"/>
    <property type="match status" value="1"/>
</dbReference>
<evidence type="ECO:0000256" key="2">
    <source>
        <dbReference type="ARBA" id="ARBA00022475"/>
    </source>
</evidence>
<evidence type="ECO:0000256" key="4">
    <source>
        <dbReference type="ARBA" id="ARBA00022679"/>
    </source>
</evidence>
<keyword evidence="7 8" id="KW-0472">Membrane</keyword>